<dbReference type="NCBIfam" id="TIGR01549">
    <property type="entry name" value="HAD-SF-IA-v1"/>
    <property type="match status" value="1"/>
</dbReference>
<sequence>MLKAVGFDLDDTLYSRLAIYERTYQQMEDNIVATGIPFNQFEPIFEKYSQLEFQKFNRGEKTREQYSIDRVVETYSELGFEIQPEDGAYFNDVYHSEQANITLRPGVEECLSFLKSKQVIPFVLTNGSSEGQWKKAERLQLTECFSPEHIFVSGDLNCAKPDVEIFQYISQQLNVNLSEMAYIGDNYTMDVIGAQNAGVTPVWLQLKPTQEKIDTTTVTIISEFYDWLQANC</sequence>
<proteinExistence type="predicted"/>
<name>A0A1W1Y3U2_9LACT</name>
<dbReference type="SFLD" id="SFLDS00003">
    <property type="entry name" value="Haloacid_Dehalogenase"/>
    <property type="match status" value="1"/>
</dbReference>
<evidence type="ECO:0000256" key="1">
    <source>
        <dbReference type="ARBA" id="ARBA00001946"/>
    </source>
</evidence>
<dbReference type="Gene3D" id="1.10.150.520">
    <property type="match status" value="1"/>
</dbReference>
<evidence type="ECO:0000256" key="2">
    <source>
        <dbReference type="ARBA" id="ARBA00022723"/>
    </source>
</evidence>
<reference evidence="6" key="1">
    <citation type="submission" date="2017-04" db="EMBL/GenBank/DDBJ databases">
        <authorList>
            <person name="Varghese N."/>
            <person name="Submissions S."/>
        </authorList>
    </citation>
    <scope>NUCLEOTIDE SEQUENCE [LARGE SCALE GENOMIC DNA]</scope>
    <source>
        <strain evidence="6">DSM 21500</strain>
    </source>
</reference>
<dbReference type="STRING" id="371602.SAMN04487984_0160"/>
<dbReference type="PANTHER" id="PTHR46470:SF2">
    <property type="entry name" value="GLYCERALDEHYDE 3-PHOSPHATE PHOSPHATASE"/>
    <property type="match status" value="1"/>
</dbReference>
<dbReference type="GO" id="GO:0046872">
    <property type="term" value="F:metal ion binding"/>
    <property type="evidence" value="ECO:0007669"/>
    <property type="project" value="UniProtKB-KW"/>
</dbReference>
<dbReference type="AlphaFoldDB" id="A0A1W1Y3U2"/>
<dbReference type="SFLD" id="SFLDG01129">
    <property type="entry name" value="C1.5:_HAD__Beta-PGM__Phosphata"/>
    <property type="match status" value="1"/>
</dbReference>
<protein>
    <submittedName>
        <fullName evidence="5">Putative hydrolase of the HAD superfamily</fullName>
    </submittedName>
</protein>
<dbReference type="InterPro" id="IPR023214">
    <property type="entry name" value="HAD_sf"/>
</dbReference>
<dbReference type="PANTHER" id="PTHR46470">
    <property type="entry name" value="N-ACYLNEURAMINATE-9-PHOSPHATASE"/>
    <property type="match status" value="1"/>
</dbReference>
<dbReference type="EMBL" id="FWXK01000001">
    <property type="protein sequence ID" value="SMC30398.1"/>
    <property type="molecule type" value="Genomic_DNA"/>
</dbReference>
<dbReference type="Pfam" id="PF00702">
    <property type="entry name" value="Hydrolase"/>
    <property type="match status" value="1"/>
</dbReference>
<dbReference type="PRINTS" id="PR00413">
    <property type="entry name" value="HADHALOGNASE"/>
</dbReference>
<dbReference type="GO" id="GO:0016791">
    <property type="term" value="F:phosphatase activity"/>
    <property type="evidence" value="ECO:0007669"/>
    <property type="project" value="TreeGrafter"/>
</dbReference>
<dbReference type="GO" id="GO:0044281">
    <property type="term" value="P:small molecule metabolic process"/>
    <property type="evidence" value="ECO:0007669"/>
    <property type="project" value="UniProtKB-ARBA"/>
</dbReference>
<keyword evidence="4" id="KW-0460">Magnesium</keyword>
<evidence type="ECO:0000313" key="5">
    <source>
        <dbReference type="EMBL" id="SMC30398.1"/>
    </source>
</evidence>
<dbReference type="OrthoDB" id="25198at2"/>
<keyword evidence="6" id="KW-1185">Reference proteome</keyword>
<evidence type="ECO:0000313" key="6">
    <source>
        <dbReference type="Proteomes" id="UP000243884"/>
    </source>
</evidence>
<dbReference type="InterPro" id="IPR036412">
    <property type="entry name" value="HAD-like_sf"/>
</dbReference>
<dbReference type="InterPro" id="IPR051400">
    <property type="entry name" value="HAD-like_hydrolase"/>
</dbReference>
<keyword evidence="3 5" id="KW-0378">Hydrolase</keyword>
<dbReference type="SUPFAM" id="SSF56784">
    <property type="entry name" value="HAD-like"/>
    <property type="match status" value="1"/>
</dbReference>
<keyword evidence="2" id="KW-0479">Metal-binding</keyword>
<comment type="cofactor">
    <cofactor evidence="1">
        <name>Mg(2+)</name>
        <dbReference type="ChEBI" id="CHEBI:18420"/>
    </cofactor>
</comment>
<dbReference type="Proteomes" id="UP000243884">
    <property type="component" value="Unassembled WGS sequence"/>
</dbReference>
<accession>A0A1W1Y3U2</accession>
<dbReference type="RefSeq" id="WP_084097771.1">
    <property type="nucleotide sequence ID" value="NZ_FWXK01000001.1"/>
</dbReference>
<dbReference type="InterPro" id="IPR006439">
    <property type="entry name" value="HAD-SF_hydro_IA"/>
</dbReference>
<gene>
    <name evidence="5" type="ORF">SAMN04487984_0160</name>
</gene>
<evidence type="ECO:0000256" key="3">
    <source>
        <dbReference type="ARBA" id="ARBA00022801"/>
    </source>
</evidence>
<dbReference type="Gene3D" id="3.40.50.1000">
    <property type="entry name" value="HAD superfamily/HAD-like"/>
    <property type="match status" value="1"/>
</dbReference>
<organism evidence="5 6">
    <name type="scientific">Aerococcus suis</name>
    <dbReference type="NCBI Taxonomy" id="371602"/>
    <lineage>
        <taxon>Bacteria</taxon>
        <taxon>Bacillati</taxon>
        <taxon>Bacillota</taxon>
        <taxon>Bacilli</taxon>
        <taxon>Lactobacillales</taxon>
        <taxon>Aerococcaceae</taxon>
        <taxon>Aerococcus</taxon>
    </lineage>
</organism>
<evidence type="ECO:0000256" key="4">
    <source>
        <dbReference type="ARBA" id="ARBA00022842"/>
    </source>
</evidence>